<feature type="compositionally biased region" description="Low complexity" evidence="1">
    <location>
        <begin position="14"/>
        <end position="24"/>
    </location>
</feature>
<evidence type="ECO:0000313" key="2">
    <source>
        <dbReference type="EMBL" id="CAB4189418.1"/>
    </source>
</evidence>
<reference evidence="2" key="1">
    <citation type="submission" date="2020-05" db="EMBL/GenBank/DDBJ databases">
        <authorList>
            <person name="Chiriac C."/>
            <person name="Salcher M."/>
            <person name="Ghai R."/>
            <person name="Kavagutti S V."/>
        </authorList>
    </citation>
    <scope>NUCLEOTIDE SEQUENCE</scope>
</reference>
<organism evidence="2">
    <name type="scientific">uncultured Caudovirales phage</name>
    <dbReference type="NCBI Taxonomy" id="2100421"/>
    <lineage>
        <taxon>Viruses</taxon>
        <taxon>Duplodnaviria</taxon>
        <taxon>Heunggongvirae</taxon>
        <taxon>Uroviricota</taxon>
        <taxon>Caudoviricetes</taxon>
        <taxon>Peduoviridae</taxon>
        <taxon>Maltschvirus</taxon>
        <taxon>Maltschvirus maltsch</taxon>
    </lineage>
</organism>
<proteinExistence type="predicted"/>
<name>A0A6J5R717_9CAUD</name>
<feature type="region of interest" description="Disordered" evidence="1">
    <location>
        <begin position="1"/>
        <end position="33"/>
    </location>
</feature>
<gene>
    <name evidence="2" type="ORF">UFOVP1184_47</name>
</gene>
<evidence type="ECO:0000256" key="1">
    <source>
        <dbReference type="SAM" id="MobiDB-lite"/>
    </source>
</evidence>
<sequence>MDKKEQSHRHKSSRNGGARSAASRRGARGSKADPDALTVVEEFKSAAVEWATTLNIKPNKLFSLMPDHGRSIHWMRERYFGGVMPSPEDIEWVRLKSMSIENMTGGILQEIRVYRYAIAEMCRVCTGSDGDEPPLCPDAICPLRGVSPLELSPDAWRRLPLSADSAE</sequence>
<dbReference type="EMBL" id="LR797135">
    <property type="protein sequence ID" value="CAB4189418.1"/>
    <property type="molecule type" value="Genomic_DNA"/>
</dbReference>
<protein>
    <submittedName>
        <fullName evidence="2">Uncharacterized protein</fullName>
    </submittedName>
</protein>
<feature type="compositionally biased region" description="Basic residues" evidence="1">
    <location>
        <begin position="1"/>
        <end position="13"/>
    </location>
</feature>
<accession>A0A6J5R717</accession>